<dbReference type="Proteomes" id="UP000036987">
    <property type="component" value="Unassembled WGS sequence"/>
</dbReference>
<name>A0A0K9PXY8_ZOSMR</name>
<dbReference type="STRING" id="29655.A0A0K9PXY8"/>
<protein>
    <recommendedName>
        <fullName evidence="3">Pentatricopeptide repeat-containing protein</fullName>
    </recommendedName>
</protein>
<dbReference type="OrthoDB" id="2016320at2759"/>
<dbReference type="InterPro" id="IPR011990">
    <property type="entry name" value="TPR-like_helical_dom_sf"/>
</dbReference>
<keyword evidence="2" id="KW-1185">Reference proteome</keyword>
<dbReference type="GO" id="GO:0005739">
    <property type="term" value="C:mitochondrion"/>
    <property type="evidence" value="ECO:0007669"/>
    <property type="project" value="GOC"/>
</dbReference>
<gene>
    <name evidence="1" type="ORF">ZOSMA_154G00330</name>
</gene>
<sequence length="374" mass="42499">MAFRGMFDGFLRKNLRRHSLSSVTALAVRSMPTKLSSGGIAYGEVMPAIQNLHHWRYMSSPAMVSSTSQDVKETQAPTVALRDIYEKIYKSVDAKSTPPNAWLWSLIESCANKKDIDLLFQTLQNLRRFRLSALRINENFNSHLCQRVAEACARVGAFDYGLKALWKHNIYGLTPSIASAHYLLRHAKECNDHSLMERIMRILQKNGLPLQPGTADIVFSICYNANKWELISKYSRKFIKSGVKLHQSTFDIWMEFAVKRGDVASLWEIEKLRSNYTKNQTLSSTFSCAKGFLLEKKPENAAAVIHVLSQNLPEQKKSKFFKELQNLVLWPREAIKRQKGSQKEAHIALNKELSKMASILADKGIEMTLSSKGN</sequence>
<evidence type="ECO:0008006" key="3">
    <source>
        <dbReference type="Google" id="ProtNLM"/>
    </source>
</evidence>
<evidence type="ECO:0000313" key="2">
    <source>
        <dbReference type="Proteomes" id="UP000036987"/>
    </source>
</evidence>
<evidence type="ECO:0000313" key="1">
    <source>
        <dbReference type="EMBL" id="KMZ73090.1"/>
    </source>
</evidence>
<dbReference type="GO" id="GO:0090617">
    <property type="term" value="P:mitochondrial mRNA 5'-end processing"/>
    <property type="evidence" value="ECO:0000318"/>
    <property type="project" value="GO_Central"/>
</dbReference>
<proteinExistence type="predicted"/>
<reference evidence="2" key="1">
    <citation type="journal article" date="2016" name="Nature">
        <title>The genome of the seagrass Zostera marina reveals angiosperm adaptation to the sea.</title>
        <authorList>
            <person name="Olsen J.L."/>
            <person name="Rouze P."/>
            <person name="Verhelst B."/>
            <person name="Lin Y.-C."/>
            <person name="Bayer T."/>
            <person name="Collen J."/>
            <person name="Dattolo E."/>
            <person name="De Paoli E."/>
            <person name="Dittami S."/>
            <person name="Maumus F."/>
            <person name="Michel G."/>
            <person name="Kersting A."/>
            <person name="Lauritano C."/>
            <person name="Lohaus R."/>
            <person name="Toepel M."/>
            <person name="Tonon T."/>
            <person name="Vanneste K."/>
            <person name="Amirebrahimi M."/>
            <person name="Brakel J."/>
            <person name="Bostroem C."/>
            <person name="Chovatia M."/>
            <person name="Grimwood J."/>
            <person name="Jenkins J.W."/>
            <person name="Jueterbock A."/>
            <person name="Mraz A."/>
            <person name="Stam W.T."/>
            <person name="Tice H."/>
            <person name="Bornberg-Bauer E."/>
            <person name="Green P.J."/>
            <person name="Pearson G.A."/>
            <person name="Procaccini G."/>
            <person name="Duarte C.M."/>
            <person name="Schmutz J."/>
            <person name="Reusch T.B.H."/>
            <person name="Van de Peer Y."/>
        </authorList>
    </citation>
    <scope>NUCLEOTIDE SEQUENCE [LARGE SCALE GENOMIC DNA]</scope>
    <source>
        <strain evidence="2">cv. Finnish</strain>
    </source>
</reference>
<dbReference type="OMA" id="QTSFETW"/>
<dbReference type="Gene3D" id="1.25.40.10">
    <property type="entry name" value="Tetratricopeptide repeat domain"/>
    <property type="match status" value="1"/>
</dbReference>
<accession>A0A0K9PXY8</accession>
<dbReference type="PANTHER" id="PTHR47604:SF1">
    <property type="entry name" value="ADENYLYL CYCLASE"/>
    <property type="match status" value="1"/>
</dbReference>
<dbReference type="PANTHER" id="PTHR47604">
    <property type="entry name" value="ADENYLYL CYCLASE"/>
    <property type="match status" value="1"/>
</dbReference>
<dbReference type="GO" id="GO:0003729">
    <property type="term" value="F:mRNA binding"/>
    <property type="evidence" value="ECO:0000318"/>
    <property type="project" value="GO_Central"/>
</dbReference>
<dbReference type="AlphaFoldDB" id="A0A0K9PXY8"/>
<organism evidence="1 2">
    <name type="scientific">Zostera marina</name>
    <name type="common">Eelgrass</name>
    <dbReference type="NCBI Taxonomy" id="29655"/>
    <lineage>
        <taxon>Eukaryota</taxon>
        <taxon>Viridiplantae</taxon>
        <taxon>Streptophyta</taxon>
        <taxon>Embryophyta</taxon>
        <taxon>Tracheophyta</taxon>
        <taxon>Spermatophyta</taxon>
        <taxon>Magnoliopsida</taxon>
        <taxon>Liliopsida</taxon>
        <taxon>Zosteraceae</taxon>
        <taxon>Zostera</taxon>
    </lineage>
</organism>
<dbReference type="EMBL" id="LFYR01000604">
    <property type="protein sequence ID" value="KMZ73090.1"/>
    <property type="molecule type" value="Genomic_DNA"/>
</dbReference>
<comment type="caution">
    <text evidence="1">The sequence shown here is derived from an EMBL/GenBank/DDBJ whole genome shotgun (WGS) entry which is preliminary data.</text>
</comment>